<feature type="compositionally biased region" description="Polar residues" evidence="1">
    <location>
        <begin position="116"/>
        <end position="131"/>
    </location>
</feature>
<sequence length="145" mass="14849">MNTSGSPEVSIAATTGLGDGSEGLVHAVNVMFLPAAKSTPTRIPGISVSVGWSNPCHATRPRASETTRLPSSWIRAVHEPGSTAPGGGDTDQTTVALASATASEQSRETESVAPALSSTAPRTGSARLATQTTVRSDTWAYQTPM</sequence>
<feature type="region of interest" description="Disordered" evidence="1">
    <location>
        <begin position="97"/>
        <end position="131"/>
    </location>
</feature>
<protein>
    <submittedName>
        <fullName evidence="2">Uncharacterized protein</fullName>
    </submittedName>
</protein>
<name>A0A0A9GPL0_ARUDO</name>
<accession>A0A0A9GPL0</accession>
<organism evidence="2">
    <name type="scientific">Arundo donax</name>
    <name type="common">Giant reed</name>
    <name type="synonym">Donax arundinaceus</name>
    <dbReference type="NCBI Taxonomy" id="35708"/>
    <lineage>
        <taxon>Eukaryota</taxon>
        <taxon>Viridiplantae</taxon>
        <taxon>Streptophyta</taxon>
        <taxon>Embryophyta</taxon>
        <taxon>Tracheophyta</taxon>
        <taxon>Spermatophyta</taxon>
        <taxon>Magnoliopsida</taxon>
        <taxon>Liliopsida</taxon>
        <taxon>Poales</taxon>
        <taxon>Poaceae</taxon>
        <taxon>PACMAD clade</taxon>
        <taxon>Arundinoideae</taxon>
        <taxon>Arundineae</taxon>
        <taxon>Arundo</taxon>
    </lineage>
</organism>
<reference evidence="2" key="1">
    <citation type="submission" date="2014-09" db="EMBL/GenBank/DDBJ databases">
        <authorList>
            <person name="Magalhaes I.L.F."/>
            <person name="Oliveira U."/>
            <person name="Santos F.R."/>
            <person name="Vidigal T.H.D.A."/>
            <person name="Brescovit A.D."/>
            <person name="Santos A.J."/>
        </authorList>
    </citation>
    <scope>NUCLEOTIDE SEQUENCE</scope>
    <source>
        <tissue evidence="2">Shoot tissue taken approximately 20 cm above the soil surface</tissue>
    </source>
</reference>
<dbReference type="EMBL" id="GBRH01170831">
    <property type="protein sequence ID" value="JAE27065.1"/>
    <property type="molecule type" value="Transcribed_RNA"/>
</dbReference>
<reference evidence="2" key="2">
    <citation type="journal article" date="2015" name="Data Brief">
        <title>Shoot transcriptome of the giant reed, Arundo donax.</title>
        <authorList>
            <person name="Barrero R.A."/>
            <person name="Guerrero F.D."/>
            <person name="Moolhuijzen P."/>
            <person name="Goolsby J.A."/>
            <person name="Tidwell J."/>
            <person name="Bellgard S.E."/>
            <person name="Bellgard M.I."/>
        </authorList>
    </citation>
    <scope>NUCLEOTIDE SEQUENCE</scope>
    <source>
        <tissue evidence="2">Shoot tissue taken approximately 20 cm above the soil surface</tissue>
    </source>
</reference>
<proteinExistence type="predicted"/>
<evidence type="ECO:0000313" key="2">
    <source>
        <dbReference type="EMBL" id="JAE27065.1"/>
    </source>
</evidence>
<evidence type="ECO:0000256" key="1">
    <source>
        <dbReference type="SAM" id="MobiDB-lite"/>
    </source>
</evidence>
<dbReference type="AlphaFoldDB" id="A0A0A9GPL0"/>